<evidence type="ECO:0000256" key="6">
    <source>
        <dbReference type="RuleBase" id="RU362079"/>
    </source>
</evidence>
<evidence type="ECO:0000256" key="1">
    <source>
        <dbReference type="ARBA" id="ARBA00001353"/>
    </source>
</evidence>
<name>W4LGT4_ENTF1</name>
<comment type="catalytic activity">
    <reaction evidence="1 6">
        <text>7,8-dihydroneopterin = 6-hydroxymethyl-7,8-dihydropterin + glycolaldehyde</text>
        <dbReference type="Rhea" id="RHEA:10540"/>
        <dbReference type="ChEBI" id="CHEBI:17001"/>
        <dbReference type="ChEBI" id="CHEBI:17071"/>
        <dbReference type="ChEBI" id="CHEBI:44841"/>
        <dbReference type="EC" id="4.1.2.25"/>
    </reaction>
</comment>
<reference evidence="8 9" key="1">
    <citation type="journal article" date="2014" name="Nature">
        <title>An environmental bacterial taxon with a large and distinct metabolic repertoire.</title>
        <authorList>
            <person name="Wilson M.C."/>
            <person name="Mori T."/>
            <person name="Ruckert C."/>
            <person name="Uria A.R."/>
            <person name="Helf M.J."/>
            <person name="Takada K."/>
            <person name="Gernert C."/>
            <person name="Steffens U.A."/>
            <person name="Heycke N."/>
            <person name="Schmitt S."/>
            <person name="Rinke C."/>
            <person name="Helfrich E.J."/>
            <person name="Brachmann A.O."/>
            <person name="Gurgui C."/>
            <person name="Wakimoto T."/>
            <person name="Kracht M."/>
            <person name="Crusemann M."/>
            <person name="Hentschel U."/>
            <person name="Abe I."/>
            <person name="Matsunaga S."/>
            <person name="Kalinowski J."/>
            <person name="Takeyama H."/>
            <person name="Piel J."/>
        </authorList>
    </citation>
    <scope>NUCLEOTIDE SEQUENCE [LARGE SCALE GENOMIC DNA]</scope>
    <source>
        <strain evidence="9">TSY1</strain>
    </source>
</reference>
<dbReference type="Proteomes" id="UP000019141">
    <property type="component" value="Unassembled WGS sequence"/>
</dbReference>
<keyword evidence="9" id="KW-1185">Reference proteome</keyword>
<comment type="function">
    <text evidence="6">Catalyzes the conversion of 7,8-dihydroneopterin to 6-hydroxymethyl-7,8-dihydropterin.</text>
</comment>
<evidence type="ECO:0000256" key="3">
    <source>
        <dbReference type="ARBA" id="ARBA00005708"/>
    </source>
</evidence>
<evidence type="ECO:0000259" key="7">
    <source>
        <dbReference type="SMART" id="SM00905"/>
    </source>
</evidence>
<keyword evidence="5 6" id="KW-0456">Lyase</keyword>
<dbReference type="EC" id="4.1.2.25" evidence="6"/>
<dbReference type="Gene3D" id="3.30.1130.10">
    <property type="match status" value="1"/>
</dbReference>
<organism evidence="8 9">
    <name type="scientific">Entotheonella factor</name>
    <dbReference type="NCBI Taxonomy" id="1429438"/>
    <lineage>
        <taxon>Bacteria</taxon>
        <taxon>Pseudomonadati</taxon>
        <taxon>Nitrospinota/Tectimicrobiota group</taxon>
        <taxon>Candidatus Tectimicrobiota</taxon>
        <taxon>Candidatus Entotheonellia</taxon>
        <taxon>Candidatus Entotheonellales</taxon>
        <taxon>Candidatus Entotheonellaceae</taxon>
        <taxon>Candidatus Entotheonella</taxon>
    </lineage>
</organism>
<dbReference type="NCBIfam" id="TIGR00525">
    <property type="entry name" value="folB"/>
    <property type="match status" value="1"/>
</dbReference>
<dbReference type="AlphaFoldDB" id="W4LGT4"/>
<dbReference type="GO" id="GO:0046654">
    <property type="term" value="P:tetrahydrofolate biosynthetic process"/>
    <property type="evidence" value="ECO:0007669"/>
    <property type="project" value="UniProtKB-UniRule"/>
</dbReference>
<dbReference type="PANTHER" id="PTHR42844">
    <property type="entry name" value="DIHYDRONEOPTERIN ALDOLASE 1-RELATED"/>
    <property type="match status" value="1"/>
</dbReference>
<feature type="domain" description="Dihydroneopterin aldolase/epimerase" evidence="7">
    <location>
        <begin position="6"/>
        <end position="118"/>
    </location>
</feature>
<dbReference type="SMART" id="SM00905">
    <property type="entry name" value="FolB"/>
    <property type="match status" value="1"/>
</dbReference>
<dbReference type="EMBL" id="AZHW01000727">
    <property type="protein sequence ID" value="ETW96920.1"/>
    <property type="molecule type" value="Genomic_DNA"/>
</dbReference>
<dbReference type="Pfam" id="PF02152">
    <property type="entry name" value="FolB"/>
    <property type="match status" value="1"/>
</dbReference>
<dbReference type="PANTHER" id="PTHR42844:SF1">
    <property type="entry name" value="DIHYDRONEOPTERIN ALDOLASE 1-RELATED"/>
    <property type="match status" value="1"/>
</dbReference>
<evidence type="ECO:0000313" key="9">
    <source>
        <dbReference type="Proteomes" id="UP000019141"/>
    </source>
</evidence>
<dbReference type="NCBIfam" id="TIGR00526">
    <property type="entry name" value="folB_dom"/>
    <property type="match status" value="1"/>
</dbReference>
<dbReference type="InterPro" id="IPR006157">
    <property type="entry name" value="FolB_dom"/>
</dbReference>
<evidence type="ECO:0000313" key="8">
    <source>
        <dbReference type="EMBL" id="ETW96920.1"/>
    </source>
</evidence>
<protein>
    <recommendedName>
        <fullName evidence="6">7,8-dihydroneopterin aldolase</fullName>
        <ecNumber evidence="6">4.1.2.25</ecNumber>
    </recommendedName>
</protein>
<dbReference type="GO" id="GO:0046656">
    <property type="term" value="P:folic acid biosynthetic process"/>
    <property type="evidence" value="ECO:0007669"/>
    <property type="project" value="UniProtKB-UniRule"/>
</dbReference>
<evidence type="ECO:0000256" key="4">
    <source>
        <dbReference type="ARBA" id="ARBA00022909"/>
    </source>
</evidence>
<evidence type="ECO:0000256" key="5">
    <source>
        <dbReference type="ARBA" id="ARBA00023239"/>
    </source>
</evidence>
<dbReference type="InterPro" id="IPR006156">
    <property type="entry name" value="Dihydroneopterin_aldolase"/>
</dbReference>
<sequence length="127" mass="14430">MGQDTIQIHNMQFYGRHGVNPEEKVLGQRFEVDVEVDLDTRPAGLSDDLTKTINYAHVYRLVKRLVEEECFDLIEALAETIATHVGREFGPDAVRVCVRKPHVPIKGVLDYVAVDIERTPESWQSPT</sequence>
<dbReference type="HOGENOM" id="CLU_112632_1_3_7"/>
<dbReference type="CDD" id="cd00534">
    <property type="entry name" value="DHNA_DHNTPE"/>
    <property type="match status" value="1"/>
</dbReference>
<dbReference type="GO" id="GO:0005737">
    <property type="term" value="C:cytoplasm"/>
    <property type="evidence" value="ECO:0007669"/>
    <property type="project" value="TreeGrafter"/>
</dbReference>
<dbReference type="InterPro" id="IPR043133">
    <property type="entry name" value="GTP-CH-I_C/QueF"/>
</dbReference>
<comment type="pathway">
    <text evidence="2 6">Cofactor biosynthesis; tetrahydrofolate biosynthesis; 2-amino-4-hydroxy-6-hydroxymethyl-7,8-dihydropteridine diphosphate from 7,8-dihydroneopterin triphosphate: step 3/4.</text>
</comment>
<dbReference type="GO" id="GO:0004150">
    <property type="term" value="F:dihydroneopterin aldolase activity"/>
    <property type="evidence" value="ECO:0007669"/>
    <property type="project" value="UniProtKB-UniRule"/>
</dbReference>
<gene>
    <name evidence="8" type="ORF">ETSY1_24680</name>
</gene>
<comment type="similarity">
    <text evidence="3 6">Belongs to the DHNA family.</text>
</comment>
<evidence type="ECO:0000256" key="2">
    <source>
        <dbReference type="ARBA" id="ARBA00005013"/>
    </source>
</evidence>
<keyword evidence="4 6" id="KW-0289">Folate biosynthesis</keyword>
<comment type="caution">
    <text evidence="8">The sequence shown here is derived from an EMBL/GenBank/DDBJ whole genome shotgun (WGS) entry which is preliminary data.</text>
</comment>
<proteinExistence type="inferred from homology"/>
<dbReference type="PATRIC" id="fig|1429438.4.peg.4731"/>
<dbReference type="FunFam" id="3.30.1130.10:FF:000003">
    <property type="entry name" value="7,8-dihydroneopterin aldolase"/>
    <property type="match status" value="1"/>
</dbReference>
<dbReference type="SUPFAM" id="SSF55620">
    <property type="entry name" value="Tetrahydrobiopterin biosynthesis enzymes-like"/>
    <property type="match status" value="1"/>
</dbReference>
<dbReference type="UniPathway" id="UPA00077">
    <property type="reaction ID" value="UER00154"/>
</dbReference>
<accession>W4LGT4</accession>